<dbReference type="RefSeq" id="XP_012656096.1">
    <property type="nucleotide sequence ID" value="XM_012800642.1"/>
</dbReference>
<evidence type="ECO:0000313" key="1">
    <source>
        <dbReference type="EMBL" id="EWS71363.1"/>
    </source>
</evidence>
<dbReference type="KEGG" id="tet:TTHERM_001124009"/>
<sequence>MISMNYLNSLDKKLINQISEGLKVNFACHYQEIKKEILHKIDLIACEISKTSK</sequence>
<dbReference type="Proteomes" id="UP000009168">
    <property type="component" value="Unassembled WGS sequence"/>
</dbReference>
<reference evidence="2" key="1">
    <citation type="journal article" date="2006" name="PLoS Biol.">
        <title>Macronuclear genome sequence of the ciliate Tetrahymena thermophila, a model eukaryote.</title>
        <authorList>
            <person name="Eisen J.A."/>
            <person name="Coyne R.S."/>
            <person name="Wu M."/>
            <person name="Wu D."/>
            <person name="Thiagarajan M."/>
            <person name="Wortman J.R."/>
            <person name="Badger J.H."/>
            <person name="Ren Q."/>
            <person name="Amedeo P."/>
            <person name="Jones K.M."/>
            <person name="Tallon L.J."/>
            <person name="Delcher A.L."/>
            <person name="Salzberg S.L."/>
            <person name="Silva J.C."/>
            <person name="Haas B.J."/>
            <person name="Majoros W.H."/>
            <person name="Farzad M."/>
            <person name="Carlton J.M."/>
            <person name="Smith R.K. Jr."/>
            <person name="Garg J."/>
            <person name="Pearlman R.E."/>
            <person name="Karrer K.M."/>
            <person name="Sun L."/>
            <person name="Manning G."/>
            <person name="Elde N.C."/>
            <person name="Turkewitz A.P."/>
            <person name="Asai D.J."/>
            <person name="Wilkes D.E."/>
            <person name="Wang Y."/>
            <person name="Cai H."/>
            <person name="Collins K."/>
            <person name="Stewart B.A."/>
            <person name="Lee S.R."/>
            <person name="Wilamowska K."/>
            <person name="Weinberg Z."/>
            <person name="Ruzzo W.L."/>
            <person name="Wloga D."/>
            <person name="Gaertig J."/>
            <person name="Frankel J."/>
            <person name="Tsao C.-C."/>
            <person name="Gorovsky M.A."/>
            <person name="Keeling P.J."/>
            <person name="Waller R.F."/>
            <person name="Patron N.J."/>
            <person name="Cherry J.M."/>
            <person name="Stover N.A."/>
            <person name="Krieger C.J."/>
            <person name="del Toro C."/>
            <person name="Ryder H.F."/>
            <person name="Williamson S.C."/>
            <person name="Barbeau R.A."/>
            <person name="Hamilton E.P."/>
            <person name="Orias E."/>
        </authorList>
    </citation>
    <scope>NUCLEOTIDE SEQUENCE [LARGE SCALE GENOMIC DNA]</scope>
    <source>
        <strain evidence="2">SB210</strain>
    </source>
</reference>
<keyword evidence="2" id="KW-1185">Reference proteome</keyword>
<name>W7X4S2_TETTS</name>
<proteinExistence type="predicted"/>
<dbReference type="EMBL" id="GG662311">
    <property type="protein sequence ID" value="EWS71363.1"/>
    <property type="molecule type" value="Genomic_DNA"/>
</dbReference>
<protein>
    <submittedName>
        <fullName evidence="1">Uncharacterized protein</fullName>
    </submittedName>
</protein>
<dbReference type="AlphaFoldDB" id="W7X4S2"/>
<gene>
    <name evidence="1" type="ORF">TTHERM_001124009</name>
</gene>
<organism evidence="1 2">
    <name type="scientific">Tetrahymena thermophila (strain SB210)</name>
    <dbReference type="NCBI Taxonomy" id="312017"/>
    <lineage>
        <taxon>Eukaryota</taxon>
        <taxon>Sar</taxon>
        <taxon>Alveolata</taxon>
        <taxon>Ciliophora</taxon>
        <taxon>Intramacronucleata</taxon>
        <taxon>Oligohymenophorea</taxon>
        <taxon>Hymenostomatida</taxon>
        <taxon>Tetrahymenina</taxon>
        <taxon>Tetrahymenidae</taxon>
        <taxon>Tetrahymena</taxon>
    </lineage>
</organism>
<dbReference type="InParanoid" id="W7X4S2"/>
<evidence type="ECO:0000313" key="2">
    <source>
        <dbReference type="Proteomes" id="UP000009168"/>
    </source>
</evidence>
<dbReference type="GeneID" id="24441761"/>
<accession>W7X4S2</accession>